<comment type="caution">
    <text evidence="2">The sequence shown here is derived from an EMBL/GenBank/DDBJ whole genome shotgun (WGS) entry which is preliminary data.</text>
</comment>
<dbReference type="RefSeq" id="WP_086451524.1">
    <property type="nucleotide sequence ID" value="NZ_MSPP01000003.1"/>
</dbReference>
<proteinExistence type="predicted"/>
<keyword evidence="1" id="KW-0472">Membrane</keyword>
<dbReference type="AlphaFoldDB" id="A0A251WYM3"/>
<dbReference type="OrthoDB" id="9994476at2"/>
<evidence type="ECO:0000256" key="1">
    <source>
        <dbReference type="SAM" id="Phobius"/>
    </source>
</evidence>
<protein>
    <submittedName>
        <fullName evidence="2">Uncharacterized protein</fullName>
    </submittedName>
</protein>
<sequence length="80" mass="8430">MKRVATPFIAALVTAFGIATAMTIQMCGVKGLISPMTDGICAATDTPAEVFSAFLVLGCFAGMFILAIWVGILLFRDRGQ</sequence>
<evidence type="ECO:0000313" key="2">
    <source>
        <dbReference type="EMBL" id="OUD09043.1"/>
    </source>
</evidence>
<accession>A0A251WYM3</accession>
<dbReference type="EMBL" id="MSPP01000003">
    <property type="protein sequence ID" value="OUD09043.1"/>
    <property type="molecule type" value="Genomic_DNA"/>
</dbReference>
<keyword evidence="1" id="KW-0812">Transmembrane</keyword>
<gene>
    <name evidence="2" type="ORF">BVC71_10035</name>
</gene>
<dbReference type="Proteomes" id="UP000194664">
    <property type="component" value="Unassembled WGS sequence"/>
</dbReference>
<reference evidence="2 3" key="1">
    <citation type="submission" date="2016-12" db="EMBL/GenBank/DDBJ databases">
        <title>The draft genome sequence of HSLHS2.</title>
        <authorList>
            <person name="Hu D."/>
            <person name="Wang L."/>
            <person name="Shao Z."/>
        </authorList>
    </citation>
    <scope>NUCLEOTIDE SEQUENCE [LARGE SCALE GENOMIC DNA]</scope>
    <source>
        <strain evidence="2">MCCC 1A06712</strain>
    </source>
</reference>
<keyword evidence="1" id="KW-1133">Transmembrane helix</keyword>
<organism evidence="2 3">
    <name type="scientific">Marivivens niveibacter</name>
    <dbReference type="NCBI Taxonomy" id="1930667"/>
    <lineage>
        <taxon>Bacteria</taxon>
        <taxon>Pseudomonadati</taxon>
        <taxon>Pseudomonadota</taxon>
        <taxon>Alphaproteobacteria</taxon>
        <taxon>Rhodobacterales</taxon>
        <taxon>Paracoccaceae</taxon>
        <taxon>Marivivens group</taxon>
        <taxon>Marivivens</taxon>
    </lineage>
</organism>
<keyword evidence="3" id="KW-1185">Reference proteome</keyword>
<feature type="transmembrane region" description="Helical" evidence="1">
    <location>
        <begin position="53"/>
        <end position="75"/>
    </location>
</feature>
<name>A0A251WYM3_9RHOB</name>
<evidence type="ECO:0000313" key="3">
    <source>
        <dbReference type="Proteomes" id="UP000194664"/>
    </source>
</evidence>